<dbReference type="GeneID" id="33317878"/>
<feature type="transmembrane region" description="Helical" evidence="1">
    <location>
        <begin position="218"/>
        <end position="239"/>
    </location>
</feature>
<feature type="transmembrane region" description="Helical" evidence="1">
    <location>
        <begin position="184"/>
        <end position="206"/>
    </location>
</feature>
<dbReference type="AlphaFoldDB" id="A0A2Z2MM68"/>
<evidence type="ECO:0000256" key="1">
    <source>
        <dbReference type="SAM" id="Phobius"/>
    </source>
</evidence>
<keyword evidence="1" id="KW-0812">Transmembrane</keyword>
<dbReference type="RefSeq" id="WP_088856133.1">
    <property type="nucleotide sequence ID" value="NZ_CP015103.1"/>
</dbReference>
<dbReference type="OrthoDB" id="100870at2157"/>
<evidence type="ECO:0000313" key="2">
    <source>
        <dbReference type="EMBL" id="ASJ08898.1"/>
    </source>
</evidence>
<accession>A0A2Z2MM68</accession>
<feature type="transmembrane region" description="Helical" evidence="1">
    <location>
        <begin position="306"/>
        <end position="323"/>
    </location>
</feature>
<keyword evidence="1" id="KW-0472">Membrane</keyword>
<feature type="transmembrane region" description="Helical" evidence="1">
    <location>
        <begin position="280"/>
        <end position="299"/>
    </location>
</feature>
<feature type="transmembrane region" description="Helical" evidence="1">
    <location>
        <begin position="352"/>
        <end position="369"/>
    </location>
</feature>
<sequence>MKRPDLFLATLLVFGLALRLFLAPYSAGSDITQFYGFAGTMLQHGACFYSYADAVGFSTKGWPYPWPYVYGPVMAYMLAGIRALVGGWVETFWSGGVYHVYVDPTWAFSVKMTFIVADVIVAFFIYSLLKSRGERRAIFGAALYYLNPMVIHVSSIYGMFDGLALLFFLLAIHLERREYLSPLLAGFSLSVKHTLLFPAAVLLWDWLLKGRKGIRRAVLFLAGIALPFVPMLLLCPSSLSAVPKLLRGMNITYPVPVAYSMNGISSLATYLHKTEGLETIALIHNWYIPAAVLLALILLRHAFRRDVIVSTALAYAVFTATYWRVNPQYLLPLAAFLVLLAFPSRTHLPRSVRLLSALTTVYLGLWPILQPTEFWFQVHMKNPNWAVVHIVDVFTLGVHDERIYVGYSLILTTLLYLIVFSATLPYLKNLKAWLSERVRVSA</sequence>
<evidence type="ECO:0000313" key="3">
    <source>
        <dbReference type="Proteomes" id="UP000250125"/>
    </source>
</evidence>
<dbReference type="Proteomes" id="UP000250125">
    <property type="component" value="Chromosome"/>
</dbReference>
<protein>
    <recommendedName>
        <fullName evidence="4">DUF2029 domain-containing protein</fullName>
    </recommendedName>
</protein>
<organism evidence="2 3">
    <name type="scientific">Thermococcus siculi</name>
    <dbReference type="NCBI Taxonomy" id="72803"/>
    <lineage>
        <taxon>Archaea</taxon>
        <taxon>Methanobacteriati</taxon>
        <taxon>Methanobacteriota</taxon>
        <taxon>Thermococci</taxon>
        <taxon>Thermococcales</taxon>
        <taxon>Thermococcaceae</taxon>
        <taxon>Thermococcus</taxon>
    </lineage>
</organism>
<reference evidence="2 3" key="1">
    <citation type="submission" date="2016-04" db="EMBL/GenBank/DDBJ databases">
        <title>Complete genome sequence of Thermococcus siculi type strain RG-20.</title>
        <authorList>
            <person name="Oger P.M."/>
        </authorList>
    </citation>
    <scope>NUCLEOTIDE SEQUENCE [LARGE SCALE GENOMIC DNA]</scope>
    <source>
        <strain evidence="2 3">RG-20</strain>
    </source>
</reference>
<keyword evidence="1" id="KW-1133">Transmembrane helix</keyword>
<name>A0A2Z2MM68_9EURY</name>
<gene>
    <name evidence="2" type="ORF">A3L11_06530</name>
</gene>
<evidence type="ECO:0008006" key="4">
    <source>
        <dbReference type="Google" id="ProtNLM"/>
    </source>
</evidence>
<feature type="transmembrane region" description="Helical" evidence="1">
    <location>
        <begin position="404"/>
        <end position="427"/>
    </location>
</feature>
<feature type="transmembrane region" description="Helical" evidence="1">
    <location>
        <begin position="105"/>
        <end position="129"/>
    </location>
</feature>
<dbReference type="KEGG" id="tsl:A3L11_06530"/>
<dbReference type="EMBL" id="CP015103">
    <property type="protein sequence ID" value="ASJ08898.1"/>
    <property type="molecule type" value="Genomic_DNA"/>
</dbReference>
<proteinExistence type="predicted"/>
<feature type="transmembrane region" description="Helical" evidence="1">
    <location>
        <begin position="150"/>
        <end position="172"/>
    </location>
</feature>
<feature type="transmembrane region" description="Helical" evidence="1">
    <location>
        <begin position="329"/>
        <end position="345"/>
    </location>
</feature>
<keyword evidence="3" id="KW-1185">Reference proteome</keyword>